<gene>
    <name evidence="3" type="ORF">FF36_00980</name>
</gene>
<dbReference type="Proteomes" id="UP000032545">
    <property type="component" value="Unassembled WGS sequence"/>
</dbReference>
<dbReference type="EMBL" id="JYFN01000005">
    <property type="protein sequence ID" value="KJE24606.1"/>
    <property type="molecule type" value="Genomic_DNA"/>
</dbReference>
<dbReference type="Gene3D" id="3.40.50.300">
    <property type="entry name" value="P-loop containing nucleotide triphosphate hydrolases"/>
    <property type="match status" value="1"/>
</dbReference>
<protein>
    <recommendedName>
        <fullName evidence="5">AAA domain</fullName>
    </recommendedName>
</protein>
<name>A0A0D8BKC8_9ACTN</name>
<dbReference type="Pfam" id="PF13175">
    <property type="entry name" value="AAA_15"/>
    <property type="match status" value="1"/>
</dbReference>
<dbReference type="AlphaFoldDB" id="A0A0D8BKC8"/>
<dbReference type="InterPro" id="IPR051396">
    <property type="entry name" value="Bact_Antivir_Def_Nuclease"/>
</dbReference>
<dbReference type="PIRSF" id="PIRSF034888">
    <property type="entry name" value="P-loop_UCP034888"/>
    <property type="match status" value="1"/>
</dbReference>
<dbReference type="Pfam" id="PF12476">
    <property type="entry name" value="DUF3696"/>
    <property type="match status" value="1"/>
</dbReference>
<dbReference type="SUPFAM" id="SSF52540">
    <property type="entry name" value="P-loop containing nucleoside triphosphate hydrolases"/>
    <property type="match status" value="1"/>
</dbReference>
<keyword evidence="4" id="KW-1185">Reference proteome</keyword>
<sequence>MSLVALTVEKYKCFERRQTLELRPITVLLGRNNSGKSALARLPLLLETGLRTESEAPLERENLGIELAGDFTDLIFGQRPHGNVTFGLHFDAADIEATIQNVDEYQIQVVSEFRSSSRDGSFLNATWNLDDPRRPTWSSSTSVRDSIDVTFRGLIPWPPDLHLKRRSRMSAIPDEYPLIRYVGPFRDRPQRFYRLPSRAPAAVGVLGEDAPHILADDVSRGDGGLLAAVNDYLRRELPGWLLGVDRSSSLYSLVLTSGTDSTVRVNLADTGTGLAQVLPILVQRTMDELRPPKRSVLEIIEQPELHLHPAAHAALADLYIAGTAQKRCRFLIETHSETFVLRLRRRVAEGRIPSNQIALYYVEHDGSSADIRRIELDNLGNVQNWPTGIFSEDYAETRALAAAQIERT</sequence>
<dbReference type="InterPro" id="IPR014592">
    <property type="entry name" value="P-loop_UCP034888"/>
</dbReference>
<feature type="domain" description="DUF3696" evidence="1">
    <location>
        <begin position="352"/>
        <end position="392"/>
    </location>
</feature>
<dbReference type="InterPro" id="IPR022532">
    <property type="entry name" value="DUF3696"/>
</dbReference>
<feature type="domain" description="Endonuclease GajA/Old nuclease/RecF-like AAA" evidence="2">
    <location>
        <begin position="261"/>
        <end position="340"/>
    </location>
</feature>
<proteinExistence type="predicted"/>
<dbReference type="PATRIC" id="fig|1502723.3.peg.4233"/>
<dbReference type="OrthoDB" id="3237462at2"/>
<dbReference type="PANTHER" id="PTHR43581:SF2">
    <property type="entry name" value="EXCINUCLEASE ATPASE SUBUNIT"/>
    <property type="match status" value="1"/>
</dbReference>
<dbReference type="InterPro" id="IPR027417">
    <property type="entry name" value="P-loop_NTPase"/>
</dbReference>
<evidence type="ECO:0000313" key="4">
    <source>
        <dbReference type="Proteomes" id="UP000032545"/>
    </source>
</evidence>
<accession>A0A0D8BKC8</accession>
<dbReference type="PANTHER" id="PTHR43581">
    <property type="entry name" value="ATP/GTP PHOSPHATASE"/>
    <property type="match status" value="1"/>
</dbReference>
<reference evidence="4" key="1">
    <citation type="submission" date="2015-02" db="EMBL/GenBank/DDBJ databases">
        <title>Draft Genome of Frankia sp. CpI1-S.</title>
        <authorList>
            <person name="Oshone R.T."/>
            <person name="Ngom M."/>
            <person name="Ghodhbane-Gtari F."/>
            <person name="Gtari M."/>
            <person name="Morris K."/>
            <person name="Thomas K."/>
            <person name="Sen A."/>
            <person name="Tisa L.S."/>
        </authorList>
    </citation>
    <scope>NUCLEOTIDE SEQUENCE [LARGE SCALE GENOMIC DNA]</scope>
    <source>
        <strain evidence="4">CpI1-S</strain>
    </source>
</reference>
<reference evidence="3 4" key="2">
    <citation type="journal article" date="2016" name="Genome Announc.">
        <title>Permanent Draft Genome Sequences for Two Variants of Frankia sp. Strain CpI1, the First Frankia Strain Isolated from Root Nodules of Comptonia peregrina.</title>
        <authorList>
            <person name="Oshone R."/>
            <person name="Hurst S.G.IV."/>
            <person name="Abebe-Akele F."/>
            <person name="Simpson S."/>
            <person name="Morris K."/>
            <person name="Thomas W.K."/>
            <person name="Tisa L.S."/>
        </authorList>
    </citation>
    <scope>NUCLEOTIDE SEQUENCE [LARGE SCALE GENOMIC DNA]</scope>
    <source>
        <strain evidence="4">CpI1-S</strain>
    </source>
</reference>
<evidence type="ECO:0008006" key="5">
    <source>
        <dbReference type="Google" id="ProtNLM"/>
    </source>
</evidence>
<evidence type="ECO:0000259" key="1">
    <source>
        <dbReference type="Pfam" id="PF12476"/>
    </source>
</evidence>
<organism evidence="3 4">
    <name type="scientific">Frankia torreyi</name>
    <dbReference type="NCBI Taxonomy" id="1856"/>
    <lineage>
        <taxon>Bacteria</taxon>
        <taxon>Bacillati</taxon>
        <taxon>Actinomycetota</taxon>
        <taxon>Actinomycetes</taxon>
        <taxon>Frankiales</taxon>
        <taxon>Frankiaceae</taxon>
        <taxon>Frankia</taxon>
    </lineage>
</organism>
<evidence type="ECO:0000313" key="3">
    <source>
        <dbReference type="EMBL" id="KJE24606.1"/>
    </source>
</evidence>
<dbReference type="RefSeq" id="WP_044883740.1">
    <property type="nucleotide sequence ID" value="NZ_JYFN01000005.1"/>
</dbReference>
<comment type="caution">
    <text evidence="3">The sequence shown here is derived from an EMBL/GenBank/DDBJ whole genome shotgun (WGS) entry which is preliminary data.</text>
</comment>
<dbReference type="InterPro" id="IPR041685">
    <property type="entry name" value="AAA_GajA/Old/RecF-like"/>
</dbReference>
<evidence type="ECO:0000259" key="2">
    <source>
        <dbReference type="Pfam" id="PF13175"/>
    </source>
</evidence>